<keyword evidence="3" id="KW-1185">Reference proteome</keyword>
<dbReference type="PROSITE" id="PS51186">
    <property type="entry name" value="GNAT"/>
    <property type="match status" value="1"/>
</dbReference>
<dbReference type="Pfam" id="PF24553">
    <property type="entry name" value="Rv0428c_C"/>
    <property type="match status" value="1"/>
</dbReference>
<name>A0ABS1CYU8_9PROT</name>
<dbReference type="InterPro" id="IPR000182">
    <property type="entry name" value="GNAT_dom"/>
</dbReference>
<protein>
    <recommendedName>
        <fullName evidence="1">N-acetyltransferase domain-containing protein</fullName>
    </recommendedName>
</protein>
<proteinExistence type="predicted"/>
<evidence type="ECO:0000259" key="1">
    <source>
        <dbReference type="PROSITE" id="PS51186"/>
    </source>
</evidence>
<dbReference type="InterPro" id="IPR056935">
    <property type="entry name" value="Rv0428c-like_C"/>
</dbReference>
<dbReference type="EMBL" id="NRSG01000104">
    <property type="protein sequence ID" value="MBK1659491.1"/>
    <property type="molecule type" value="Genomic_DNA"/>
</dbReference>
<organism evidence="2 3">
    <name type="scientific">Paracraurococcus ruber</name>
    <dbReference type="NCBI Taxonomy" id="77675"/>
    <lineage>
        <taxon>Bacteria</taxon>
        <taxon>Pseudomonadati</taxon>
        <taxon>Pseudomonadota</taxon>
        <taxon>Alphaproteobacteria</taxon>
        <taxon>Acetobacterales</taxon>
        <taxon>Roseomonadaceae</taxon>
        <taxon>Paracraurococcus</taxon>
    </lineage>
</organism>
<sequence length="249" mass="26117">MTWTVAGLERACLTALPAPRHGWDGPFVMKAFLGGTGRANSCCALDPSPDPLLADRVARIAARYHALGLPSRFRSTPLSPPGLEEALLALGHRADPDPTIVFAGAIGGVAADDPAVRDEAGPTAAWMGLVGTAEYQTSLRQAEKLRNPEFLAAPAAWLVLRDGGVDAACLFTVADGDHCGVFDLATRPDCRRRGLAARLIRAAAAWGRARGATTLYAQVAASNAASGAVQRGLGLAEAYRYRYFVLPPG</sequence>
<dbReference type="Gene3D" id="3.40.630.30">
    <property type="match status" value="1"/>
</dbReference>
<comment type="caution">
    <text evidence="2">The sequence shown here is derived from an EMBL/GenBank/DDBJ whole genome shotgun (WGS) entry which is preliminary data.</text>
</comment>
<dbReference type="RefSeq" id="WP_133218115.1">
    <property type="nucleotide sequence ID" value="NZ_NRSG01000104.1"/>
</dbReference>
<dbReference type="InterPro" id="IPR016181">
    <property type="entry name" value="Acyl_CoA_acyltransferase"/>
</dbReference>
<accession>A0ABS1CYU8</accession>
<evidence type="ECO:0000313" key="2">
    <source>
        <dbReference type="EMBL" id="MBK1659491.1"/>
    </source>
</evidence>
<dbReference type="Proteomes" id="UP000697995">
    <property type="component" value="Unassembled WGS sequence"/>
</dbReference>
<evidence type="ECO:0000313" key="3">
    <source>
        <dbReference type="Proteomes" id="UP000697995"/>
    </source>
</evidence>
<feature type="domain" description="N-acetyltransferase" evidence="1">
    <location>
        <begin position="114"/>
        <end position="249"/>
    </location>
</feature>
<dbReference type="SUPFAM" id="SSF55729">
    <property type="entry name" value="Acyl-CoA N-acyltransferases (Nat)"/>
    <property type="match status" value="1"/>
</dbReference>
<reference evidence="2 3" key="1">
    <citation type="journal article" date="2020" name="Microorganisms">
        <title>Osmotic Adaptation and Compatible Solute Biosynthesis of Phototrophic Bacteria as Revealed from Genome Analyses.</title>
        <authorList>
            <person name="Imhoff J.F."/>
            <person name="Rahn T."/>
            <person name="Kunzel S."/>
            <person name="Keller A."/>
            <person name="Neulinger S.C."/>
        </authorList>
    </citation>
    <scope>NUCLEOTIDE SEQUENCE [LARGE SCALE GENOMIC DNA]</scope>
    <source>
        <strain evidence="2 3">DSM 15382</strain>
    </source>
</reference>
<gene>
    <name evidence="2" type="ORF">CKO45_14715</name>
</gene>